<dbReference type="EMBL" id="LAVV01003643">
    <property type="protein sequence ID" value="KNZ61997.1"/>
    <property type="molecule type" value="Genomic_DNA"/>
</dbReference>
<evidence type="ECO:0000313" key="2">
    <source>
        <dbReference type="Proteomes" id="UP000037035"/>
    </source>
</evidence>
<dbReference type="VEuPathDB" id="FungiDB:VP01_1327g4"/>
<evidence type="ECO:0000313" key="1">
    <source>
        <dbReference type="EMBL" id="KNZ61997.1"/>
    </source>
</evidence>
<gene>
    <name evidence="1" type="ORF">VP01_1327g4</name>
</gene>
<organism evidence="1 2">
    <name type="scientific">Puccinia sorghi</name>
    <dbReference type="NCBI Taxonomy" id="27349"/>
    <lineage>
        <taxon>Eukaryota</taxon>
        <taxon>Fungi</taxon>
        <taxon>Dikarya</taxon>
        <taxon>Basidiomycota</taxon>
        <taxon>Pucciniomycotina</taxon>
        <taxon>Pucciniomycetes</taxon>
        <taxon>Pucciniales</taxon>
        <taxon>Pucciniaceae</taxon>
        <taxon>Puccinia</taxon>
    </lineage>
</organism>
<proteinExistence type="predicted"/>
<dbReference type="AlphaFoldDB" id="A0A0L6VN44"/>
<accession>A0A0L6VN44</accession>
<keyword evidence="2" id="KW-1185">Reference proteome</keyword>
<dbReference type="OrthoDB" id="78947at2759"/>
<sequence length="97" mass="10769">MQVNLANVLQYHALDALGTSHNNPKNDPSSPFLVYVWKSADNPFRQAPWNISRIPTVLKLGSAAAATTANADIILDHHDKLVEKDTIDFKKLLDFLS</sequence>
<name>A0A0L6VN44_9BASI</name>
<dbReference type="Proteomes" id="UP000037035">
    <property type="component" value="Unassembled WGS sequence"/>
</dbReference>
<reference evidence="1 2" key="1">
    <citation type="submission" date="2015-08" db="EMBL/GenBank/DDBJ databases">
        <title>Next Generation Sequencing and Analysis of the Genome of Puccinia sorghi L Schw, the Causal Agent of Maize Common Rust.</title>
        <authorList>
            <person name="Rochi L."/>
            <person name="Burguener G."/>
            <person name="Darino M."/>
            <person name="Turjanski A."/>
            <person name="Kreff E."/>
            <person name="Dieguez M.J."/>
            <person name="Sacco F."/>
        </authorList>
    </citation>
    <scope>NUCLEOTIDE SEQUENCE [LARGE SCALE GENOMIC DNA]</scope>
    <source>
        <strain evidence="1 2">RO10H11247</strain>
    </source>
</reference>
<comment type="caution">
    <text evidence="1">The sequence shown here is derived from an EMBL/GenBank/DDBJ whole genome shotgun (WGS) entry which is preliminary data.</text>
</comment>
<dbReference type="Gene3D" id="3.40.30.10">
    <property type="entry name" value="Glutaredoxin"/>
    <property type="match status" value="1"/>
</dbReference>
<protein>
    <recommendedName>
        <fullName evidence="3">Thioredoxin domain-containing protein</fullName>
    </recommendedName>
</protein>
<dbReference type="STRING" id="27349.A0A0L6VN44"/>
<evidence type="ECO:0008006" key="3">
    <source>
        <dbReference type="Google" id="ProtNLM"/>
    </source>
</evidence>